<dbReference type="FunFam" id="1.20.58.1250:FF:000001">
    <property type="entry name" value="Tubulin-specific chaperone C"/>
    <property type="match status" value="1"/>
</dbReference>
<keyword evidence="3" id="KW-0963">Cytoplasm</keyword>
<proteinExistence type="inferred from homology"/>
<evidence type="ECO:0000256" key="5">
    <source>
        <dbReference type="ARBA" id="ARBA00022990"/>
    </source>
</evidence>
<dbReference type="InterPro" id="IPR017901">
    <property type="entry name" value="C-CAP_CF_C-like"/>
</dbReference>
<evidence type="ECO:0000256" key="6">
    <source>
        <dbReference type="ARBA" id="ARBA00023186"/>
    </source>
</evidence>
<evidence type="ECO:0000256" key="7">
    <source>
        <dbReference type="ARBA" id="ARBA00026055"/>
    </source>
</evidence>
<dbReference type="GO" id="GO:0015631">
    <property type="term" value="F:tubulin binding"/>
    <property type="evidence" value="ECO:0007669"/>
    <property type="project" value="InterPro"/>
</dbReference>
<dbReference type="Pfam" id="PF07986">
    <property type="entry name" value="TBCC"/>
    <property type="match status" value="1"/>
</dbReference>
<dbReference type="PROSITE" id="PS51329">
    <property type="entry name" value="C_CAP_COFACTOR_C"/>
    <property type="match status" value="1"/>
</dbReference>
<organism evidence="13 14">
    <name type="scientific">Paralvinella palmiformis</name>
    <dbReference type="NCBI Taxonomy" id="53620"/>
    <lineage>
        <taxon>Eukaryota</taxon>
        <taxon>Metazoa</taxon>
        <taxon>Spiralia</taxon>
        <taxon>Lophotrochozoa</taxon>
        <taxon>Annelida</taxon>
        <taxon>Polychaeta</taxon>
        <taxon>Sedentaria</taxon>
        <taxon>Canalipalpata</taxon>
        <taxon>Terebellida</taxon>
        <taxon>Terebelliformia</taxon>
        <taxon>Alvinellidae</taxon>
        <taxon>Paralvinella</taxon>
    </lineage>
</organism>
<dbReference type="GO" id="GO:0007023">
    <property type="term" value="P:post-chaperonin tubulin folding pathway"/>
    <property type="evidence" value="ECO:0007669"/>
    <property type="project" value="InterPro"/>
</dbReference>
<dbReference type="InterPro" id="IPR038397">
    <property type="entry name" value="TBCC_N_sf"/>
</dbReference>
<keyword evidence="4" id="KW-0597">Phosphoprotein</keyword>
<feature type="compositionally biased region" description="Basic and acidic residues" evidence="11">
    <location>
        <begin position="11"/>
        <end position="20"/>
    </location>
</feature>
<dbReference type="InterPro" id="IPR027684">
    <property type="entry name" value="TBCC"/>
</dbReference>
<evidence type="ECO:0000256" key="1">
    <source>
        <dbReference type="ARBA" id="ARBA00004496"/>
    </source>
</evidence>
<dbReference type="PANTHER" id="PTHR15139">
    <property type="entry name" value="TUBULIN FOLDING COFACTOR C"/>
    <property type="match status" value="1"/>
</dbReference>
<comment type="subcellular location">
    <subcellularLocation>
        <location evidence="1">Cytoplasm</location>
    </subcellularLocation>
</comment>
<reference evidence="13" key="1">
    <citation type="journal article" date="2023" name="Mol. Biol. Evol.">
        <title>Third-Generation Sequencing Reveals the Adaptive Role of the Epigenome in Three Deep-Sea Polychaetes.</title>
        <authorList>
            <person name="Perez M."/>
            <person name="Aroh O."/>
            <person name="Sun Y."/>
            <person name="Lan Y."/>
            <person name="Juniper S.K."/>
            <person name="Young C.R."/>
            <person name="Angers B."/>
            <person name="Qian P.Y."/>
        </authorList>
    </citation>
    <scope>NUCLEOTIDE SEQUENCE</scope>
    <source>
        <strain evidence="13">P08H-3</strain>
    </source>
</reference>
<dbReference type="GO" id="GO:0007021">
    <property type="term" value="P:tubulin complex assembly"/>
    <property type="evidence" value="ECO:0007669"/>
    <property type="project" value="TreeGrafter"/>
</dbReference>
<evidence type="ECO:0000313" key="13">
    <source>
        <dbReference type="EMBL" id="KAK2154575.1"/>
    </source>
</evidence>
<protein>
    <recommendedName>
        <fullName evidence="9">Tubulin-specific chaperone C</fullName>
    </recommendedName>
    <alternativeName>
        <fullName evidence="10">Tubulin-folding cofactor C</fullName>
    </alternativeName>
</protein>
<evidence type="ECO:0000256" key="10">
    <source>
        <dbReference type="ARBA" id="ARBA00079876"/>
    </source>
</evidence>
<dbReference type="InterPro" id="IPR031925">
    <property type="entry name" value="TBCC_N"/>
</dbReference>
<evidence type="ECO:0000256" key="9">
    <source>
        <dbReference type="ARBA" id="ARBA00067872"/>
    </source>
</evidence>
<evidence type="ECO:0000256" key="11">
    <source>
        <dbReference type="SAM" id="MobiDB-lite"/>
    </source>
</evidence>
<dbReference type="InterPro" id="IPR006599">
    <property type="entry name" value="CARP_motif"/>
</dbReference>
<evidence type="ECO:0000256" key="2">
    <source>
        <dbReference type="ARBA" id="ARBA00008848"/>
    </source>
</evidence>
<dbReference type="FunFam" id="2.160.20.70:FF:000007">
    <property type="entry name" value="tubulin-specific chaperone C"/>
    <property type="match status" value="1"/>
</dbReference>
<evidence type="ECO:0000256" key="3">
    <source>
        <dbReference type="ARBA" id="ARBA00022490"/>
    </source>
</evidence>
<dbReference type="InterPro" id="IPR016098">
    <property type="entry name" value="CAP/MinC_C"/>
</dbReference>
<accession>A0AAD9JM45</accession>
<evidence type="ECO:0000313" key="14">
    <source>
        <dbReference type="Proteomes" id="UP001208570"/>
    </source>
</evidence>
<dbReference type="EMBL" id="JAODUP010000264">
    <property type="protein sequence ID" value="KAK2154575.1"/>
    <property type="molecule type" value="Genomic_DNA"/>
</dbReference>
<feature type="region of interest" description="Disordered" evidence="11">
    <location>
        <begin position="1"/>
        <end position="20"/>
    </location>
</feature>
<dbReference type="GO" id="GO:0005829">
    <property type="term" value="C:cytosol"/>
    <property type="evidence" value="ECO:0007669"/>
    <property type="project" value="UniProtKB-ARBA"/>
</dbReference>
<dbReference type="Pfam" id="PF16752">
    <property type="entry name" value="TBCC_N"/>
    <property type="match status" value="1"/>
</dbReference>
<comment type="similarity">
    <text evidence="2">Belongs to the TBCC family.</text>
</comment>
<evidence type="ECO:0000256" key="4">
    <source>
        <dbReference type="ARBA" id="ARBA00022553"/>
    </source>
</evidence>
<dbReference type="Gene3D" id="2.160.20.70">
    <property type="match status" value="1"/>
</dbReference>
<gene>
    <name evidence="13" type="ORF">LSH36_264g00037</name>
</gene>
<feature type="domain" description="C-CAP/cofactor C-like" evidence="12">
    <location>
        <begin position="155"/>
        <end position="319"/>
    </location>
</feature>
<dbReference type="Proteomes" id="UP001208570">
    <property type="component" value="Unassembled WGS sequence"/>
</dbReference>
<comment type="caution">
    <text evidence="13">The sequence shown here is derived from an EMBL/GenBank/DDBJ whole genome shotgun (WGS) entry which is preliminary data.</text>
</comment>
<evidence type="ECO:0000259" key="12">
    <source>
        <dbReference type="PROSITE" id="PS51329"/>
    </source>
</evidence>
<keyword evidence="14" id="KW-1185">Reference proteome</keyword>
<dbReference type="InterPro" id="IPR012945">
    <property type="entry name" value="Tubulin-bd_cofactor_C_dom"/>
</dbReference>
<comment type="subunit">
    <text evidence="7">Supercomplex made of cofactors A to E. Cofactors A and D function by capturing and stabilizing tubulin in a quasi-native conformation. Cofactor E binds to the cofactor D-tubulin complex; interaction with cofactor C then causes the release of tubulin polypeptides that are committed to the native state.</text>
</comment>
<evidence type="ECO:0000256" key="8">
    <source>
        <dbReference type="ARBA" id="ARBA00058607"/>
    </source>
</evidence>
<name>A0AAD9JM45_9ANNE</name>
<comment type="function">
    <text evidence="8">Tubulin-folding protein; involved in the final step of the tubulin folding pathway.</text>
</comment>
<dbReference type="SMART" id="SM00673">
    <property type="entry name" value="CARP"/>
    <property type="match status" value="2"/>
</dbReference>
<dbReference type="Gene3D" id="1.20.58.1250">
    <property type="entry name" value="Tubulin Binding Cofactor C, N-terminal domain"/>
    <property type="match status" value="1"/>
</dbReference>
<dbReference type="AlphaFoldDB" id="A0AAD9JM45"/>
<dbReference type="PANTHER" id="PTHR15139:SF0">
    <property type="entry name" value="TUBULIN-SPECIFIC CHAPERONE C"/>
    <property type="match status" value="1"/>
</dbReference>
<sequence>MASRDVGTVTRMEEASDLDKRRTEVTDLLTRREQERVAGLQKRKEEKEECVASNENASFFSENFSRAKIEVEEGVECCSTLEKRDLPDHFDSLILMVHKMQKFLSDSAMFLAPYDVEKAHEMIAKLNAAIQERKDQLLPKKKFAFSSKKKIVDKPKSGNVDVVDSKKVEEKKFSIELTEKRLANMSNKTLSMSETEIHQSDVALSQLTLCSVKLFGAPSTVHMSHLTRCTILCGPVSSSIFVDDCHDCTFVVACQQLRVHTTMDCKFYLHVTSRAIIEDSNNLHFAPYNLAYGGLGTHYESSRLDKSRNSWDDVDDFNWLASDAHSPNWDVIPEEQRTIEWDV</sequence>
<keyword evidence="5" id="KW-0007">Acetylation</keyword>
<keyword evidence="6" id="KW-0143">Chaperone</keyword>